<protein>
    <submittedName>
        <fullName evidence="3">Uncharacterized protein</fullName>
    </submittedName>
</protein>
<organism evidence="3 4">
    <name type="scientific">Kribbella caucasensis</name>
    <dbReference type="NCBI Taxonomy" id="2512215"/>
    <lineage>
        <taxon>Bacteria</taxon>
        <taxon>Bacillati</taxon>
        <taxon>Actinomycetota</taxon>
        <taxon>Actinomycetes</taxon>
        <taxon>Propionibacteriales</taxon>
        <taxon>Kribbellaceae</taxon>
        <taxon>Kribbella</taxon>
    </lineage>
</organism>
<keyword evidence="4" id="KW-1185">Reference proteome</keyword>
<evidence type="ECO:0000313" key="3">
    <source>
        <dbReference type="EMBL" id="TDO51297.1"/>
    </source>
</evidence>
<feature type="compositionally biased region" description="Pro residues" evidence="1">
    <location>
        <begin position="207"/>
        <end position="229"/>
    </location>
</feature>
<name>A0A4R6KJ26_9ACTN</name>
<comment type="caution">
    <text evidence="3">The sequence shown here is derived from an EMBL/GenBank/DDBJ whole genome shotgun (WGS) entry which is preliminary data.</text>
</comment>
<feature type="transmembrane region" description="Helical" evidence="2">
    <location>
        <begin position="138"/>
        <end position="165"/>
    </location>
</feature>
<reference evidence="3 4" key="1">
    <citation type="submission" date="2019-03" db="EMBL/GenBank/DDBJ databases">
        <title>Genomic Encyclopedia of Type Strains, Phase III (KMG-III): the genomes of soil and plant-associated and newly described type strains.</title>
        <authorList>
            <person name="Whitman W."/>
        </authorList>
    </citation>
    <scope>NUCLEOTIDE SEQUENCE [LARGE SCALE GENOMIC DNA]</scope>
    <source>
        <strain evidence="3 4">VKM Ac-2527</strain>
    </source>
</reference>
<dbReference type="EMBL" id="SNWQ01000003">
    <property type="protein sequence ID" value="TDO51297.1"/>
    <property type="molecule type" value="Genomic_DNA"/>
</dbReference>
<dbReference type="OrthoDB" id="3826091at2"/>
<evidence type="ECO:0000313" key="4">
    <source>
        <dbReference type="Proteomes" id="UP000295388"/>
    </source>
</evidence>
<proteinExistence type="predicted"/>
<evidence type="ECO:0000256" key="1">
    <source>
        <dbReference type="SAM" id="MobiDB-lite"/>
    </source>
</evidence>
<dbReference type="Proteomes" id="UP000295388">
    <property type="component" value="Unassembled WGS sequence"/>
</dbReference>
<gene>
    <name evidence="3" type="ORF">EV643_10334</name>
</gene>
<accession>A0A4R6KJ26</accession>
<sequence length="238" mass="25375">MTSYPGQPAPQRSRTLTWIAIACFVVGLAVSGFFVSRIVKNVPETPTAVESGPVQLEKEGLTVYASQPVLTPPCEAKDASGSDIPLKQPSASETITLNSRTYYVVARSVNPVPPQSVSVSCTDGDTNATYYVGPRMSVVAFVLSILGAVFAFIIFVIAGVILLVVDTTKRRRSNRPGNTFPGSGNPPGNTYPGNQPPQFPGNTFPGNQPPPYPTQPPGNPYPGNQPPYPGQQDYPPRQ</sequence>
<feature type="region of interest" description="Disordered" evidence="1">
    <location>
        <begin position="171"/>
        <end position="238"/>
    </location>
</feature>
<dbReference type="AlphaFoldDB" id="A0A4R6KJ26"/>
<dbReference type="RefSeq" id="WP_133799266.1">
    <property type="nucleotide sequence ID" value="NZ_SNWQ01000003.1"/>
</dbReference>
<feature type="compositionally biased region" description="Polar residues" evidence="1">
    <location>
        <begin position="175"/>
        <end position="193"/>
    </location>
</feature>
<keyword evidence="2" id="KW-0472">Membrane</keyword>
<feature type="transmembrane region" description="Helical" evidence="2">
    <location>
        <begin position="16"/>
        <end position="35"/>
    </location>
</feature>
<keyword evidence="2" id="KW-0812">Transmembrane</keyword>
<keyword evidence="2" id="KW-1133">Transmembrane helix</keyword>
<evidence type="ECO:0000256" key="2">
    <source>
        <dbReference type="SAM" id="Phobius"/>
    </source>
</evidence>